<sequence length="342" mass="36988">MNLWHHPLTENDLRQCLRIATGAALSFTICKFFNLNYGVFFTVTPILLLGMVPVMNAHVARQCLASSVLCGVEVGILGGFFASHPALMTIIVFFLFVYKFACMSKGSLFLFGANSAVNLSIMLHFASYPTTDLNELICSNIGGSALSVAIAFLMTALIPDAEARAGHSAQPKQSHRMRHEALMGASIATLSFLVFQVFDLSDSLSAQATTVLLLFPMHWNGVLSYARKRAMGTVLGVTLGLAGQLFLYNWSGQLLLVIPLFWIGLMLFSYAHAKEGGGSGVAFGALTTLGILFGQNLAPGNDLIFSALYRVSSVLLAAAATLFICYLVHRLLNSFEVTRFGH</sequence>
<keyword evidence="3 5" id="KW-1133">Transmembrane helix</keyword>
<evidence type="ECO:0000256" key="2">
    <source>
        <dbReference type="ARBA" id="ARBA00022692"/>
    </source>
</evidence>
<comment type="caution">
    <text evidence="7">The sequence shown here is derived from an EMBL/GenBank/DDBJ whole genome shotgun (WGS) entry which is preliminary data.</text>
</comment>
<feature type="transmembrane region" description="Helical" evidence="5">
    <location>
        <begin position="140"/>
        <end position="159"/>
    </location>
</feature>
<feature type="transmembrane region" description="Helical" evidence="5">
    <location>
        <begin position="254"/>
        <end position="273"/>
    </location>
</feature>
<dbReference type="InterPro" id="IPR016926">
    <property type="entry name" value="UCP029594"/>
</dbReference>
<feature type="transmembrane region" description="Helical" evidence="5">
    <location>
        <begin position="74"/>
        <end position="96"/>
    </location>
</feature>
<dbReference type="Pfam" id="PF11168">
    <property type="entry name" value="DUF2955"/>
    <property type="match status" value="1"/>
</dbReference>
<dbReference type="AlphaFoldDB" id="A0A2T3N3W9"/>
<dbReference type="RefSeq" id="WP_107281342.1">
    <property type="nucleotide sequence ID" value="NZ_PYMC01000001.1"/>
</dbReference>
<evidence type="ECO:0000256" key="3">
    <source>
        <dbReference type="ARBA" id="ARBA00022989"/>
    </source>
</evidence>
<protein>
    <submittedName>
        <fullName evidence="7">1,4-alpha-glucan branching protein</fullName>
    </submittedName>
</protein>
<dbReference type="OrthoDB" id="6799126at2"/>
<dbReference type="Proteomes" id="UP000240904">
    <property type="component" value="Unassembled WGS sequence"/>
</dbReference>
<keyword evidence="2 5" id="KW-0812">Transmembrane</keyword>
<comment type="subcellular location">
    <subcellularLocation>
        <location evidence="1">Membrane</location>
        <topology evidence="1">Multi-pass membrane protein</topology>
    </subcellularLocation>
</comment>
<keyword evidence="4 5" id="KW-0472">Membrane</keyword>
<proteinExistence type="predicted"/>
<dbReference type="InterPro" id="IPR022604">
    <property type="entry name" value="DUF2955"/>
</dbReference>
<evidence type="ECO:0000256" key="1">
    <source>
        <dbReference type="ARBA" id="ARBA00004141"/>
    </source>
</evidence>
<evidence type="ECO:0000256" key="5">
    <source>
        <dbReference type="SAM" id="Phobius"/>
    </source>
</evidence>
<dbReference type="PIRSF" id="PIRSF029594">
    <property type="entry name" value="UCP029594"/>
    <property type="match status" value="1"/>
</dbReference>
<feature type="domain" description="Integral membrane bound transporter" evidence="6">
    <location>
        <begin position="191"/>
        <end position="324"/>
    </location>
</feature>
<evidence type="ECO:0000256" key="4">
    <source>
        <dbReference type="ARBA" id="ARBA00023136"/>
    </source>
</evidence>
<feature type="transmembrane region" description="Helical" evidence="5">
    <location>
        <begin position="108"/>
        <end position="128"/>
    </location>
</feature>
<evidence type="ECO:0000259" key="6">
    <source>
        <dbReference type="Pfam" id="PF13515"/>
    </source>
</evidence>
<organism evidence="7 8">
    <name type="scientific">Photobacterium lipolyticum</name>
    <dbReference type="NCBI Taxonomy" id="266810"/>
    <lineage>
        <taxon>Bacteria</taxon>
        <taxon>Pseudomonadati</taxon>
        <taxon>Pseudomonadota</taxon>
        <taxon>Gammaproteobacteria</taxon>
        <taxon>Vibrionales</taxon>
        <taxon>Vibrionaceae</taxon>
        <taxon>Photobacterium</taxon>
    </lineage>
</organism>
<feature type="transmembrane region" description="Helical" evidence="5">
    <location>
        <begin position="35"/>
        <end position="54"/>
    </location>
</feature>
<gene>
    <name evidence="7" type="ORF">C9I89_00190</name>
</gene>
<dbReference type="EMBL" id="PYMC01000001">
    <property type="protein sequence ID" value="PSW07189.1"/>
    <property type="molecule type" value="Genomic_DNA"/>
</dbReference>
<feature type="transmembrane region" description="Helical" evidence="5">
    <location>
        <begin position="180"/>
        <end position="198"/>
    </location>
</feature>
<reference evidence="7 8" key="1">
    <citation type="submission" date="2018-03" db="EMBL/GenBank/DDBJ databases">
        <title>Whole genome sequencing of Histamine producing bacteria.</title>
        <authorList>
            <person name="Butler K."/>
        </authorList>
    </citation>
    <scope>NUCLEOTIDE SEQUENCE [LARGE SCALE GENOMIC DNA]</scope>
    <source>
        <strain evidence="7 8">DSM 16190</strain>
    </source>
</reference>
<feature type="transmembrane region" description="Helical" evidence="5">
    <location>
        <begin position="304"/>
        <end position="329"/>
    </location>
</feature>
<name>A0A2T3N3W9_9GAMM</name>
<evidence type="ECO:0000313" key="8">
    <source>
        <dbReference type="Proteomes" id="UP000240904"/>
    </source>
</evidence>
<feature type="transmembrane region" description="Helical" evidence="5">
    <location>
        <begin position="204"/>
        <end position="223"/>
    </location>
</feature>
<dbReference type="InterPro" id="IPR049453">
    <property type="entry name" value="Memb_transporter_dom"/>
</dbReference>
<feature type="transmembrane region" description="Helical" evidence="5">
    <location>
        <begin position="280"/>
        <end position="298"/>
    </location>
</feature>
<keyword evidence="8" id="KW-1185">Reference proteome</keyword>
<evidence type="ECO:0000313" key="7">
    <source>
        <dbReference type="EMBL" id="PSW07189.1"/>
    </source>
</evidence>
<dbReference type="Pfam" id="PF13515">
    <property type="entry name" value="FUSC_2"/>
    <property type="match status" value="1"/>
</dbReference>
<accession>A0A2T3N3W9</accession>